<dbReference type="InterPro" id="IPR050229">
    <property type="entry name" value="GlpE_sulfurtransferase"/>
</dbReference>
<proteinExistence type="predicted"/>
<dbReference type="Proteomes" id="UP000886889">
    <property type="component" value="Unassembled WGS sequence"/>
</dbReference>
<reference evidence="2" key="2">
    <citation type="journal article" date="2021" name="PeerJ">
        <title>Extensive microbial diversity within the chicken gut microbiome revealed by metagenomics and culture.</title>
        <authorList>
            <person name="Gilroy R."/>
            <person name="Ravi A."/>
            <person name="Getino M."/>
            <person name="Pursley I."/>
            <person name="Horton D.L."/>
            <person name="Alikhan N.F."/>
            <person name="Baker D."/>
            <person name="Gharbi K."/>
            <person name="Hall N."/>
            <person name="Watson M."/>
            <person name="Adriaenssens E.M."/>
            <person name="Foster-Nyarko E."/>
            <person name="Jarju S."/>
            <person name="Secka A."/>
            <person name="Antonio M."/>
            <person name="Oren A."/>
            <person name="Chaudhuri R.R."/>
            <person name="La Ragione R."/>
            <person name="Hildebrand F."/>
            <person name="Pallen M.J."/>
        </authorList>
    </citation>
    <scope>NUCLEOTIDE SEQUENCE</scope>
    <source>
        <strain evidence="2">ChiBcec6-7307</strain>
    </source>
</reference>
<evidence type="ECO:0000313" key="3">
    <source>
        <dbReference type="Proteomes" id="UP000886889"/>
    </source>
</evidence>
<dbReference type="Pfam" id="PF00581">
    <property type="entry name" value="Rhodanese"/>
    <property type="match status" value="1"/>
</dbReference>
<name>A0A9D1T8S5_9FIRM</name>
<dbReference type="SUPFAM" id="SSF52821">
    <property type="entry name" value="Rhodanese/Cell cycle control phosphatase"/>
    <property type="match status" value="1"/>
</dbReference>
<dbReference type="EMBL" id="DVOS01000074">
    <property type="protein sequence ID" value="HIV24039.1"/>
    <property type="molecule type" value="Genomic_DNA"/>
</dbReference>
<protein>
    <submittedName>
        <fullName evidence="2">Rhodanese-like domain-containing protein</fullName>
    </submittedName>
</protein>
<dbReference type="PANTHER" id="PTHR43031:SF1">
    <property type="entry name" value="PYRIDINE NUCLEOTIDE-DISULPHIDE OXIDOREDUCTASE"/>
    <property type="match status" value="1"/>
</dbReference>
<reference evidence="2" key="1">
    <citation type="submission" date="2020-10" db="EMBL/GenBank/DDBJ databases">
        <authorList>
            <person name="Gilroy R."/>
        </authorList>
    </citation>
    <scope>NUCLEOTIDE SEQUENCE</scope>
    <source>
        <strain evidence="2">ChiBcec6-7307</strain>
    </source>
</reference>
<feature type="domain" description="Rhodanese" evidence="1">
    <location>
        <begin position="16"/>
        <end position="100"/>
    </location>
</feature>
<dbReference type="InterPro" id="IPR001763">
    <property type="entry name" value="Rhodanese-like_dom"/>
</dbReference>
<accession>A0A9D1T8S5</accession>
<dbReference type="PANTHER" id="PTHR43031">
    <property type="entry name" value="FAD-DEPENDENT OXIDOREDUCTASE"/>
    <property type="match status" value="1"/>
</dbReference>
<dbReference type="PROSITE" id="PS50206">
    <property type="entry name" value="RHODANESE_3"/>
    <property type="match status" value="1"/>
</dbReference>
<dbReference type="Gene3D" id="3.40.250.10">
    <property type="entry name" value="Rhodanese-like domain"/>
    <property type="match status" value="1"/>
</dbReference>
<dbReference type="CDD" id="cd00158">
    <property type="entry name" value="RHOD"/>
    <property type="match status" value="1"/>
</dbReference>
<evidence type="ECO:0000313" key="2">
    <source>
        <dbReference type="EMBL" id="HIV24039.1"/>
    </source>
</evidence>
<dbReference type="SMART" id="SM00450">
    <property type="entry name" value="RHOD"/>
    <property type="match status" value="1"/>
</dbReference>
<evidence type="ECO:0000259" key="1">
    <source>
        <dbReference type="PROSITE" id="PS50206"/>
    </source>
</evidence>
<comment type="caution">
    <text evidence="2">The sequence shown here is derived from an EMBL/GenBank/DDBJ whole genome shotgun (WGS) entry which is preliminary data.</text>
</comment>
<dbReference type="InterPro" id="IPR036873">
    <property type="entry name" value="Rhodanese-like_dom_sf"/>
</dbReference>
<sequence length="108" mass="11937">MKFEVISAGELDRCVENGQGLVIDLRSPDEYRAGHIRGAVNLPYQKGMPHIPRNASRDLILYCERGSLSMAAARELADRNYRVKTVVGGIHAYRGPYLVKGGHTAGRK</sequence>
<gene>
    <name evidence="2" type="ORF">IAC80_08915</name>
</gene>
<dbReference type="AlphaFoldDB" id="A0A9D1T8S5"/>
<organism evidence="2 3">
    <name type="scientific">Candidatus Merdiplasma excrementigallinarum</name>
    <dbReference type="NCBI Taxonomy" id="2840864"/>
    <lineage>
        <taxon>Bacteria</taxon>
        <taxon>Bacillati</taxon>
        <taxon>Bacillota</taxon>
        <taxon>Clostridia</taxon>
        <taxon>Lachnospirales</taxon>
        <taxon>Lachnospiraceae</taxon>
        <taxon>Lachnospiraceae incertae sedis</taxon>
        <taxon>Candidatus Merdiplasma</taxon>
    </lineage>
</organism>